<accession>A0A1J9QMJ2</accession>
<dbReference type="GO" id="GO:0020037">
    <property type="term" value="F:heme binding"/>
    <property type="evidence" value="ECO:0007669"/>
    <property type="project" value="InterPro"/>
</dbReference>
<evidence type="ECO:0000256" key="1">
    <source>
        <dbReference type="ARBA" id="ARBA00001971"/>
    </source>
</evidence>
<keyword evidence="8" id="KW-0472">Membrane</keyword>
<keyword evidence="8" id="KW-1133">Transmembrane helix</keyword>
<gene>
    <name evidence="9" type="ORF">BKCO1_7500022</name>
</gene>
<evidence type="ECO:0000256" key="8">
    <source>
        <dbReference type="SAM" id="Phobius"/>
    </source>
</evidence>
<feature type="binding site" description="axial binding residue" evidence="6">
    <location>
        <position position="453"/>
    </location>
    <ligand>
        <name>heme</name>
        <dbReference type="ChEBI" id="CHEBI:30413"/>
    </ligand>
    <ligandPart>
        <name>Fe</name>
        <dbReference type="ChEBI" id="CHEBI:18248"/>
    </ligandPart>
</feature>
<dbReference type="InterPro" id="IPR036396">
    <property type="entry name" value="Cyt_P450_sf"/>
</dbReference>
<protein>
    <submittedName>
        <fullName evidence="9">Cytochrome p450</fullName>
    </submittedName>
</protein>
<dbReference type="Pfam" id="PF00067">
    <property type="entry name" value="p450"/>
    <property type="match status" value="1"/>
</dbReference>
<evidence type="ECO:0000256" key="6">
    <source>
        <dbReference type="PIRSR" id="PIRSR602401-1"/>
    </source>
</evidence>
<keyword evidence="10" id="KW-1185">Reference proteome</keyword>
<evidence type="ECO:0000256" key="2">
    <source>
        <dbReference type="ARBA" id="ARBA00010617"/>
    </source>
</evidence>
<dbReference type="Proteomes" id="UP000183809">
    <property type="component" value="Unassembled WGS sequence"/>
</dbReference>
<dbReference type="InterPro" id="IPR002401">
    <property type="entry name" value="Cyt_P450_E_grp-I"/>
</dbReference>
<dbReference type="AlphaFoldDB" id="A0A1J9QMJ2"/>
<dbReference type="GeneID" id="31019198"/>
<dbReference type="PANTHER" id="PTHR24305:SF210">
    <property type="entry name" value="CYTOCHROME P450 MONOOXYGENASE ASQL-RELATED"/>
    <property type="match status" value="1"/>
</dbReference>
<dbReference type="GO" id="GO:0004497">
    <property type="term" value="F:monooxygenase activity"/>
    <property type="evidence" value="ECO:0007669"/>
    <property type="project" value="UniProtKB-KW"/>
</dbReference>
<evidence type="ECO:0000313" key="9">
    <source>
        <dbReference type="EMBL" id="OJD29696.1"/>
    </source>
</evidence>
<keyword evidence="3 6" id="KW-0349">Heme</keyword>
<dbReference type="PROSITE" id="PS00086">
    <property type="entry name" value="CYTOCHROME_P450"/>
    <property type="match status" value="1"/>
</dbReference>
<dbReference type="STRING" id="236234.A0A1J9QMJ2"/>
<dbReference type="InterPro" id="IPR017972">
    <property type="entry name" value="Cyt_P450_CS"/>
</dbReference>
<dbReference type="GO" id="GO:0005506">
    <property type="term" value="F:iron ion binding"/>
    <property type="evidence" value="ECO:0007669"/>
    <property type="project" value="InterPro"/>
</dbReference>
<keyword evidence="7" id="KW-0503">Monooxygenase</keyword>
<evidence type="ECO:0000256" key="5">
    <source>
        <dbReference type="ARBA" id="ARBA00023004"/>
    </source>
</evidence>
<dbReference type="GO" id="GO:0016705">
    <property type="term" value="F:oxidoreductase activity, acting on paired donors, with incorporation or reduction of molecular oxygen"/>
    <property type="evidence" value="ECO:0007669"/>
    <property type="project" value="InterPro"/>
</dbReference>
<keyword evidence="7" id="KW-0560">Oxidoreductase</keyword>
<dbReference type="RefSeq" id="XP_020125956.1">
    <property type="nucleotide sequence ID" value="XM_020278936.1"/>
</dbReference>
<evidence type="ECO:0000256" key="4">
    <source>
        <dbReference type="ARBA" id="ARBA00022723"/>
    </source>
</evidence>
<dbReference type="PRINTS" id="PR00463">
    <property type="entry name" value="EP450I"/>
</dbReference>
<reference evidence="9 10" key="1">
    <citation type="submission" date="2016-10" db="EMBL/GenBank/DDBJ databases">
        <title>Proteomics and genomics reveal pathogen-plant mechanisms compatible with a hemibiotrophic lifestyle of Diplodia corticola.</title>
        <authorList>
            <person name="Fernandes I."/>
            <person name="De Jonge R."/>
            <person name="Van De Peer Y."/>
            <person name="Devreese B."/>
            <person name="Alves A."/>
            <person name="Esteves A.C."/>
        </authorList>
    </citation>
    <scope>NUCLEOTIDE SEQUENCE [LARGE SCALE GENOMIC DNA]</scope>
    <source>
        <strain evidence="9 10">CBS 112549</strain>
    </source>
</reference>
<evidence type="ECO:0000313" key="10">
    <source>
        <dbReference type="Proteomes" id="UP000183809"/>
    </source>
</evidence>
<comment type="similarity">
    <text evidence="2 7">Belongs to the cytochrome P450 family.</text>
</comment>
<dbReference type="InterPro" id="IPR050121">
    <property type="entry name" value="Cytochrome_P450_monoxygenase"/>
</dbReference>
<name>A0A1J9QMJ2_9PEZI</name>
<dbReference type="EMBL" id="MNUE01000075">
    <property type="protein sequence ID" value="OJD29696.1"/>
    <property type="molecule type" value="Genomic_DNA"/>
</dbReference>
<dbReference type="OrthoDB" id="1470350at2759"/>
<feature type="transmembrane region" description="Helical" evidence="8">
    <location>
        <begin position="12"/>
        <end position="34"/>
    </location>
</feature>
<dbReference type="CDD" id="cd11058">
    <property type="entry name" value="CYP60B-like"/>
    <property type="match status" value="1"/>
</dbReference>
<evidence type="ECO:0000256" key="7">
    <source>
        <dbReference type="RuleBase" id="RU000461"/>
    </source>
</evidence>
<comment type="caution">
    <text evidence="9">The sequence shown here is derived from an EMBL/GenBank/DDBJ whole genome shotgun (WGS) entry which is preliminary data.</text>
</comment>
<organism evidence="9 10">
    <name type="scientific">Diplodia corticola</name>
    <dbReference type="NCBI Taxonomy" id="236234"/>
    <lineage>
        <taxon>Eukaryota</taxon>
        <taxon>Fungi</taxon>
        <taxon>Dikarya</taxon>
        <taxon>Ascomycota</taxon>
        <taxon>Pezizomycotina</taxon>
        <taxon>Dothideomycetes</taxon>
        <taxon>Dothideomycetes incertae sedis</taxon>
        <taxon>Botryosphaeriales</taxon>
        <taxon>Botryosphaeriaceae</taxon>
        <taxon>Diplodia</taxon>
    </lineage>
</organism>
<keyword evidence="5 6" id="KW-0408">Iron</keyword>
<evidence type="ECO:0000256" key="3">
    <source>
        <dbReference type="ARBA" id="ARBA00022617"/>
    </source>
</evidence>
<proteinExistence type="inferred from homology"/>
<keyword evidence="8" id="KW-0812">Transmembrane</keyword>
<dbReference type="Gene3D" id="1.10.630.10">
    <property type="entry name" value="Cytochrome P450"/>
    <property type="match status" value="1"/>
</dbReference>
<dbReference type="InterPro" id="IPR001128">
    <property type="entry name" value="Cyt_P450"/>
</dbReference>
<comment type="cofactor">
    <cofactor evidence="1 6">
        <name>heme</name>
        <dbReference type="ChEBI" id="CHEBI:30413"/>
    </cofactor>
</comment>
<sequence length="511" mass="56600">MDVAVFSSLGQTLATGAVLAVAYYVLSAIYCLYFHPLSKFPGPRTAAFSRLPFAISAARGSQYKWLDSLHEQYGPVVRIAPNELTTISSGAWKDLYLQRPQLPKDPHPQTPPLNGADSLFTAEGSTHQRMRKTLLGAFNDRALRAQSSIIEMYADLFVQRLRREAAKSSDGVIDLAKFYGYAALDIISDLAYGESFHGLEGDNEHGWIMGFFLGAKFGAVRNNLSYFYPLDRVFGFVFLRLTAGVRARNWAYTAGLVTKRLEMGDLGVTRSDFVSPVIGNISSDSKQQKGGITRDELNTHSLAVTIAGSQLPTVALATATYLLLRHPDKLQALRDEIRSSFEAESDISVASTAGLPYLQAVIDETLRIHHPTPIALPRIIPATGLQVDGQWIPGNTVMGIAMQTAQTSRRNWTAPREFHPERHLPAGHPLRDSRFDQDDREAFKPFSIGTRNCLGGKVFLGEARVLLARTFWSFELELAADTPADWMDQKAYLVFEPKPVRVRLSEKALHG</sequence>
<dbReference type="SUPFAM" id="SSF48264">
    <property type="entry name" value="Cytochrome P450"/>
    <property type="match status" value="1"/>
</dbReference>
<keyword evidence="4 6" id="KW-0479">Metal-binding</keyword>
<dbReference type="PANTHER" id="PTHR24305">
    <property type="entry name" value="CYTOCHROME P450"/>
    <property type="match status" value="1"/>
</dbReference>